<evidence type="ECO:0000313" key="3">
    <source>
        <dbReference type="Proteomes" id="UP001221208"/>
    </source>
</evidence>
<evidence type="ECO:0000256" key="1">
    <source>
        <dbReference type="SAM" id="MobiDB-lite"/>
    </source>
</evidence>
<sequence length="71" mass="7884">MKKSFRDPATHILKAWGFVDTNMSGDISRSEPLNFNLNPGDWRLVNDEWQSVPQTPAPGGQDVGRESPEAS</sequence>
<dbReference type="RefSeq" id="WP_273670175.1">
    <property type="nucleotide sequence ID" value="NZ_JAQQXR010000002.1"/>
</dbReference>
<name>A0ABT5JXP6_9BURK</name>
<accession>A0ABT5JXP6</accession>
<comment type="caution">
    <text evidence="2">The sequence shown here is derived from an EMBL/GenBank/DDBJ whole genome shotgun (WGS) entry which is preliminary data.</text>
</comment>
<dbReference type="Proteomes" id="UP001221208">
    <property type="component" value="Unassembled WGS sequence"/>
</dbReference>
<gene>
    <name evidence="2" type="ORF">OIK44_07885</name>
</gene>
<reference evidence="2 3" key="1">
    <citation type="submission" date="2022-10" db="EMBL/GenBank/DDBJ databases">
        <title>Janthinobacterium sp. hw3 Genome sequencing.</title>
        <authorList>
            <person name="Park S."/>
        </authorList>
    </citation>
    <scope>NUCLEOTIDE SEQUENCE [LARGE SCALE GENOMIC DNA]</scope>
    <source>
        <strain evidence="3">hw3</strain>
    </source>
</reference>
<evidence type="ECO:0000313" key="2">
    <source>
        <dbReference type="EMBL" id="MDC8757503.1"/>
    </source>
</evidence>
<dbReference type="EMBL" id="JAQQXR010000002">
    <property type="protein sequence ID" value="MDC8757503.1"/>
    <property type="molecule type" value="Genomic_DNA"/>
</dbReference>
<organism evidence="2 3">
    <name type="scientific">Janthinobacterium fluminis</name>
    <dbReference type="NCBI Taxonomy" id="2987524"/>
    <lineage>
        <taxon>Bacteria</taxon>
        <taxon>Pseudomonadati</taxon>
        <taxon>Pseudomonadota</taxon>
        <taxon>Betaproteobacteria</taxon>
        <taxon>Burkholderiales</taxon>
        <taxon>Oxalobacteraceae</taxon>
        <taxon>Janthinobacterium</taxon>
    </lineage>
</organism>
<keyword evidence="3" id="KW-1185">Reference proteome</keyword>
<feature type="region of interest" description="Disordered" evidence="1">
    <location>
        <begin position="50"/>
        <end position="71"/>
    </location>
</feature>
<proteinExistence type="predicted"/>
<protein>
    <submittedName>
        <fullName evidence="2">Uncharacterized protein</fullName>
    </submittedName>
</protein>